<organism evidence="3 4">
    <name type="scientific">Austropuccinia psidii MF-1</name>
    <dbReference type="NCBI Taxonomy" id="1389203"/>
    <lineage>
        <taxon>Eukaryota</taxon>
        <taxon>Fungi</taxon>
        <taxon>Dikarya</taxon>
        <taxon>Basidiomycota</taxon>
        <taxon>Pucciniomycotina</taxon>
        <taxon>Pucciniomycetes</taxon>
        <taxon>Pucciniales</taxon>
        <taxon>Sphaerophragmiaceae</taxon>
        <taxon>Austropuccinia</taxon>
    </lineage>
</organism>
<dbReference type="AlphaFoldDB" id="A0A9Q3E184"/>
<reference evidence="3" key="1">
    <citation type="submission" date="2021-03" db="EMBL/GenBank/DDBJ databases">
        <title>Draft genome sequence of rust myrtle Austropuccinia psidii MF-1, a brazilian biotype.</title>
        <authorList>
            <person name="Quecine M.C."/>
            <person name="Pachon D.M.R."/>
            <person name="Bonatelli M.L."/>
            <person name="Correr F.H."/>
            <person name="Franceschini L.M."/>
            <person name="Leite T.F."/>
            <person name="Margarido G.R.A."/>
            <person name="Almeida C.A."/>
            <person name="Ferrarezi J.A."/>
            <person name="Labate C.A."/>
        </authorList>
    </citation>
    <scope>NUCLEOTIDE SEQUENCE</scope>
    <source>
        <strain evidence="3">MF-1</strain>
    </source>
</reference>
<dbReference type="GO" id="GO:0015074">
    <property type="term" value="P:DNA integration"/>
    <property type="evidence" value="ECO:0007669"/>
    <property type="project" value="InterPro"/>
</dbReference>
<dbReference type="GO" id="GO:0005634">
    <property type="term" value="C:nucleus"/>
    <property type="evidence" value="ECO:0007669"/>
    <property type="project" value="UniProtKB-ARBA"/>
</dbReference>
<dbReference type="PANTHER" id="PTHR37984">
    <property type="entry name" value="PROTEIN CBG26694"/>
    <property type="match status" value="1"/>
</dbReference>
<sequence length="116" mass="13408">MDWATALTPSGDKIYNAFLIIVDRHSKTPIFLPCHKDDPAMDTALLIWIRVISHTGCFENIISYRDPKLTSALWTNIHRFFGTKLSFSTAYHPQIDGLAEKMIQSLEEMIRRFCVY</sequence>
<dbReference type="EMBL" id="AVOT02023106">
    <property type="protein sequence ID" value="MBW0512984.1"/>
    <property type="molecule type" value="Genomic_DNA"/>
</dbReference>
<dbReference type="InterPro" id="IPR036397">
    <property type="entry name" value="RNaseH_sf"/>
</dbReference>
<accession>A0A9Q3E184</accession>
<dbReference type="InterPro" id="IPR012337">
    <property type="entry name" value="RNaseH-like_sf"/>
</dbReference>
<dbReference type="InterPro" id="IPR001584">
    <property type="entry name" value="Integrase_cat-core"/>
</dbReference>
<gene>
    <name evidence="3" type="ORF">O181_052699</name>
</gene>
<evidence type="ECO:0000313" key="3">
    <source>
        <dbReference type="EMBL" id="MBW0512984.1"/>
    </source>
</evidence>
<keyword evidence="4" id="KW-1185">Reference proteome</keyword>
<dbReference type="Gene3D" id="3.30.420.10">
    <property type="entry name" value="Ribonuclease H-like superfamily/Ribonuclease H"/>
    <property type="match status" value="1"/>
</dbReference>
<dbReference type="PANTHER" id="PTHR37984:SF5">
    <property type="entry name" value="PROTEIN NYNRIN-LIKE"/>
    <property type="match status" value="1"/>
</dbReference>
<comment type="caution">
    <text evidence="3">The sequence shown here is derived from an EMBL/GenBank/DDBJ whole genome shotgun (WGS) entry which is preliminary data.</text>
</comment>
<evidence type="ECO:0000259" key="2">
    <source>
        <dbReference type="PROSITE" id="PS50994"/>
    </source>
</evidence>
<dbReference type="OrthoDB" id="2273864at2759"/>
<keyword evidence="1" id="KW-0694">RNA-binding</keyword>
<feature type="domain" description="Integrase catalytic" evidence="2">
    <location>
        <begin position="1"/>
        <end position="116"/>
    </location>
</feature>
<dbReference type="InterPro" id="IPR050951">
    <property type="entry name" value="Retrovirus_Pol_polyprotein"/>
</dbReference>
<evidence type="ECO:0000313" key="4">
    <source>
        <dbReference type="Proteomes" id="UP000765509"/>
    </source>
</evidence>
<dbReference type="PROSITE" id="PS50994">
    <property type="entry name" value="INTEGRASE"/>
    <property type="match status" value="1"/>
</dbReference>
<name>A0A9Q3E184_9BASI</name>
<dbReference type="Proteomes" id="UP000765509">
    <property type="component" value="Unassembled WGS sequence"/>
</dbReference>
<dbReference type="GO" id="GO:0003723">
    <property type="term" value="F:RNA binding"/>
    <property type="evidence" value="ECO:0007669"/>
    <property type="project" value="UniProtKB-KW"/>
</dbReference>
<dbReference type="SUPFAM" id="SSF53098">
    <property type="entry name" value="Ribonuclease H-like"/>
    <property type="match status" value="1"/>
</dbReference>
<proteinExistence type="predicted"/>
<protein>
    <recommendedName>
        <fullName evidence="2">Integrase catalytic domain-containing protein</fullName>
    </recommendedName>
</protein>
<evidence type="ECO:0000256" key="1">
    <source>
        <dbReference type="ARBA" id="ARBA00022884"/>
    </source>
</evidence>